<evidence type="ECO:0000256" key="5">
    <source>
        <dbReference type="ARBA" id="ARBA00023303"/>
    </source>
</evidence>
<dbReference type="InterPro" id="IPR018490">
    <property type="entry name" value="cNMP-bd_dom_sf"/>
</dbReference>
<evidence type="ECO:0000313" key="8">
    <source>
        <dbReference type="EMBL" id="ONK55466.1"/>
    </source>
</evidence>
<evidence type="ECO:0000256" key="3">
    <source>
        <dbReference type="ARBA" id="ARBA00022882"/>
    </source>
</evidence>
<protein>
    <recommendedName>
        <fullName evidence="7">Cyclic nucleotide-binding domain-containing protein</fullName>
    </recommendedName>
</protein>
<evidence type="ECO:0000313" key="9">
    <source>
        <dbReference type="Proteomes" id="UP000243459"/>
    </source>
</evidence>
<dbReference type="SUPFAM" id="SSF51206">
    <property type="entry name" value="cAMP-binding domain-like"/>
    <property type="match status" value="1"/>
</dbReference>
<dbReference type="PANTHER" id="PTHR45743:SF21">
    <property type="entry name" value="POTASSIUM CHANNEL AKT2_3"/>
    <property type="match status" value="1"/>
</dbReference>
<feature type="compositionally biased region" description="Basic and acidic residues" evidence="6">
    <location>
        <begin position="38"/>
        <end position="49"/>
    </location>
</feature>
<evidence type="ECO:0000256" key="2">
    <source>
        <dbReference type="ARBA" id="ARBA00022826"/>
    </source>
</evidence>
<keyword evidence="5" id="KW-0407">Ion channel</keyword>
<dbReference type="EMBL" id="KV863455">
    <property type="protein sequence ID" value="ONK55466.1"/>
    <property type="molecule type" value="Genomic_DNA"/>
</dbReference>
<keyword evidence="3" id="KW-0406">Ion transport</keyword>
<dbReference type="PANTHER" id="PTHR45743">
    <property type="entry name" value="POTASSIUM CHANNEL AKT1"/>
    <property type="match status" value="1"/>
</dbReference>
<keyword evidence="4" id="KW-0630">Potassium</keyword>
<name>A0A1R3L753_ASPOF</name>
<dbReference type="InterPro" id="IPR045319">
    <property type="entry name" value="KAT/AKT"/>
</dbReference>
<dbReference type="PROSITE" id="PS50042">
    <property type="entry name" value="CNMP_BINDING_3"/>
    <property type="match status" value="1"/>
</dbReference>
<reference evidence="9" key="1">
    <citation type="journal article" date="2017" name="Nat. Commun.">
        <title>The asparagus genome sheds light on the origin and evolution of a young Y chromosome.</title>
        <authorList>
            <person name="Harkess A."/>
            <person name="Zhou J."/>
            <person name="Xu C."/>
            <person name="Bowers J.E."/>
            <person name="Van der Hulst R."/>
            <person name="Ayyampalayam S."/>
            <person name="Mercati F."/>
            <person name="Riccardi P."/>
            <person name="McKain M.R."/>
            <person name="Kakrana A."/>
            <person name="Tang H."/>
            <person name="Ray J."/>
            <person name="Groenendijk J."/>
            <person name="Arikit S."/>
            <person name="Mathioni S.M."/>
            <person name="Nakano M."/>
            <person name="Shan H."/>
            <person name="Telgmann-Rauber A."/>
            <person name="Kanno A."/>
            <person name="Yue Z."/>
            <person name="Chen H."/>
            <person name="Li W."/>
            <person name="Chen Y."/>
            <person name="Xu X."/>
            <person name="Zhang Y."/>
            <person name="Luo S."/>
            <person name="Chen H."/>
            <person name="Gao J."/>
            <person name="Mao Z."/>
            <person name="Pires J.C."/>
            <person name="Luo M."/>
            <person name="Kudrna D."/>
            <person name="Wing R.A."/>
            <person name="Meyers B.C."/>
            <person name="Yi K."/>
            <person name="Kong H."/>
            <person name="Lavrijsen P."/>
            <person name="Sunseri F."/>
            <person name="Falavigna A."/>
            <person name="Ye Y."/>
            <person name="Leebens-Mack J.H."/>
            <person name="Chen G."/>
        </authorList>
    </citation>
    <scope>NUCLEOTIDE SEQUENCE [LARGE SCALE GENOMIC DNA]</scope>
    <source>
        <strain evidence="9">cv. DH0086</strain>
    </source>
</reference>
<accession>A0A1R3L753</accession>
<keyword evidence="3" id="KW-0813">Transport</keyword>
<dbReference type="Proteomes" id="UP000243459">
    <property type="component" value="Unassembled WGS sequence"/>
</dbReference>
<sequence>MVGARSSKELLEGSAGGREGDSNGKLTSGERANNRSSGGDRHGSHRADSSAKGAEGSPVTQMKAEYIPPREDVIMQNKAPDDVYVIVSGEVEIIYSEEERGK</sequence>
<feature type="region of interest" description="Disordered" evidence="6">
    <location>
        <begin position="1"/>
        <end position="68"/>
    </location>
</feature>
<feature type="compositionally biased region" description="Polar residues" evidence="6">
    <location>
        <begin position="24"/>
        <end position="37"/>
    </location>
</feature>
<proteinExistence type="predicted"/>
<evidence type="ECO:0000256" key="1">
    <source>
        <dbReference type="ARBA" id="ARBA00022538"/>
    </source>
</evidence>
<keyword evidence="2" id="KW-0631">Potassium channel</keyword>
<feature type="compositionally biased region" description="Basic and acidic residues" evidence="6">
    <location>
        <begin position="1"/>
        <end position="11"/>
    </location>
</feature>
<feature type="domain" description="Cyclic nucleotide-binding" evidence="7">
    <location>
        <begin position="66"/>
        <end position="102"/>
    </location>
</feature>
<dbReference type="Gramene" id="ONK55466">
    <property type="protein sequence ID" value="ONK55466"/>
    <property type="gene ID" value="A4U43_UnF2900"/>
</dbReference>
<dbReference type="InterPro" id="IPR000595">
    <property type="entry name" value="cNMP-bd_dom"/>
</dbReference>
<dbReference type="GO" id="GO:0005249">
    <property type="term" value="F:voltage-gated potassium channel activity"/>
    <property type="evidence" value="ECO:0007669"/>
    <property type="project" value="InterPro"/>
</dbReference>
<dbReference type="AlphaFoldDB" id="A0A1R3L753"/>
<evidence type="ECO:0000256" key="4">
    <source>
        <dbReference type="ARBA" id="ARBA00022958"/>
    </source>
</evidence>
<dbReference type="GO" id="GO:0034702">
    <property type="term" value="C:monoatomic ion channel complex"/>
    <property type="evidence" value="ECO:0007669"/>
    <property type="project" value="UniProtKB-KW"/>
</dbReference>
<gene>
    <name evidence="8" type="ORF">A4U43_UnF2900</name>
</gene>
<keyword evidence="1" id="KW-0633">Potassium transport</keyword>
<organism evidence="8 9">
    <name type="scientific">Asparagus officinalis</name>
    <name type="common">Garden asparagus</name>
    <dbReference type="NCBI Taxonomy" id="4686"/>
    <lineage>
        <taxon>Eukaryota</taxon>
        <taxon>Viridiplantae</taxon>
        <taxon>Streptophyta</taxon>
        <taxon>Embryophyta</taxon>
        <taxon>Tracheophyta</taxon>
        <taxon>Spermatophyta</taxon>
        <taxon>Magnoliopsida</taxon>
        <taxon>Liliopsida</taxon>
        <taxon>Asparagales</taxon>
        <taxon>Asparagaceae</taxon>
        <taxon>Asparagoideae</taxon>
        <taxon>Asparagus</taxon>
    </lineage>
</organism>
<evidence type="ECO:0000256" key="6">
    <source>
        <dbReference type="SAM" id="MobiDB-lite"/>
    </source>
</evidence>
<keyword evidence="9" id="KW-1185">Reference proteome</keyword>
<evidence type="ECO:0000259" key="7">
    <source>
        <dbReference type="PROSITE" id="PS50042"/>
    </source>
</evidence>
<keyword evidence="3" id="KW-0851">Voltage-gated channel</keyword>